<protein>
    <submittedName>
        <fullName evidence="1">Uncharacterized protein</fullName>
    </submittedName>
</protein>
<accession>T5AJM0</accession>
<evidence type="ECO:0000313" key="1">
    <source>
        <dbReference type="EMBL" id="EQL02799.1"/>
    </source>
</evidence>
<dbReference type="HOGENOM" id="CLU_924683_0_0_1"/>
<reference evidence="1 2" key="1">
    <citation type="journal article" date="2013" name="Chin. Sci. Bull.">
        <title>Genome survey uncovers the secrets of sex and lifestyle in caterpillar fungus.</title>
        <authorList>
            <person name="Hu X."/>
            <person name="Zhang Y."/>
            <person name="Xiao G."/>
            <person name="Zheng P."/>
            <person name="Xia Y."/>
            <person name="Zhang X."/>
            <person name="St Leger R.J."/>
            <person name="Liu X."/>
            <person name="Wang C."/>
        </authorList>
    </citation>
    <scope>NUCLEOTIDE SEQUENCE [LARGE SCALE GENOMIC DNA]</scope>
    <source>
        <strain evidence="2">Co18 / CGMCC 3.14243</strain>
        <tissue evidence="1">Fruit-body</tissue>
    </source>
</reference>
<dbReference type="Proteomes" id="UP000019374">
    <property type="component" value="Unassembled WGS sequence"/>
</dbReference>
<gene>
    <name evidence="1" type="ORF">OCS_01490</name>
</gene>
<name>T5AJM0_OPHSC</name>
<sequence>MVAIQALGWLDSIKIFGSYHKHADIASWETDVTHDNTDEKAVTTHVARFIITNASSSIHGYELFNDFQDHFDGWTEATWNRAHKEYRKALKTFLRNRGIWTGPKNYSYATSFLMLQRQEIPPIWPKDELTLGWSSFHDDRTIPWLYQEARGLDQVADAPCLFNQDPNSVILNCKKGRPEDAQGKPEDVKALTEDLSLVFSANFTRAQSEADFNALSMKNTTWPDFYSKFTQLQAHLSFDDTARVAYLHSKVSIDLANAAALQPERCEESSQPRFGERFTSPLYFSTIARQNTASGNPPTRS</sequence>
<proteinExistence type="predicted"/>
<evidence type="ECO:0000313" key="2">
    <source>
        <dbReference type="Proteomes" id="UP000019374"/>
    </source>
</evidence>
<dbReference type="AlphaFoldDB" id="T5AJM0"/>
<dbReference type="EMBL" id="KE652265">
    <property type="protein sequence ID" value="EQL02799.1"/>
    <property type="molecule type" value="Genomic_DNA"/>
</dbReference>
<organism evidence="1 2">
    <name type="scientific">Ophiocordyceps sinensis (strain Co18 / CGMCC 3.14243)</name>
    <name type="common">Yarsagumba caterpillar fungus</name>
    <name type="synonym">Hirsutella sinensis</name>
    <dbReference type="NCBI Taxonomy" id="911162"/>
    <lineage>
        <taxon>Eukaryota</taxon>
        <taxon>Fungi</taxon>
        <taxon>Dikarya</taxon>
        <taxon>Ascomycota</taxon>
        <taxon>Pezizomycotina</taxon>
        <taxon>Sordariomycetes</taxon>
        <taxon>Hypocreomycetidae</taxon>
        <taxon>Hypocreales</taxon>
        <taxon>Ophiocordycipitaceae</taxon>
        <taxon>Ophiocordyceps</taxon>
    </lineage>
</organism>
<dbReference type="OrthoDB" id="3795100at2759"/>